<feature type="compositionally biased region" description="Basic and acidic residues" evidence="1">
    <location>
        <begin position="1"/>
        <end position="12"/>
    </location>
</feature>
<dbReference type="EMBL" id="QOKZ01000001">
    <property type="protein sequence ID" value="RMC37301.1"/>
    <property type="molecule type" value="Genomic_DNA"/>
</dbReference>
<comment type="caution">
    <text evidence="2">The sequence shown here is derived from an EMBL/GenBank/DDBJ whole genome shotgun (WGS) entry which is preliminary data.</text>
</comment>
<name>A0A3M0MI18_9RHOB</name>
<keyword evidence="3" id="KW-1185">Reference proteome</keyword>
<evidence type="ECO:0000313" key="3">
    <source>
        <dbReference type="Proteomes" id="UP000273516"/>
    </source>
</evidence>
<gene>
    <name evidence="2" type="ORF">C9E81_00650</name>
</gene>
<dbReference type="Proteomes" id="UP000273516">
    <property type="component" value="Unassembled WGS sequence"/>
</dbReference>
<evidence type="ECO:0000256" key="1">
    <source>
        <dbReference type="SAM" id="MobiDB-lite"/>
    </source>
</evidence>
<protein>
    <submittedName>
        <fullName evidence="2">Uncharacterized protein</fullName>
    </submittedName>
</protein>
<accession>A0A3M0MI18</accession>
<sequence length="59" mass="6583">MSFKTGENRAHENFLTVSARKQGSDPLPDIDETSSSLRFDRIDGIHVACRSHLPVRALC</sequence>
<feature type="region of interest" description="Disordered" evidence="1">
    <location>
        <begin position="1"/>
        <end position="31"/>
    </location>
</feature>
<proteinExistence type="predicted"/>
<dbReference type="AlphaFoldDB" id="A0A3M0MI18"/>
<organism evidence="2 3">
    <name type="scientific">Paracoccus alkanivorans</name>
    <dbReference type="NCBI Taxonomy" id="2116655"/>
    <lineage>
        <taxon>Bacteria</taxon>
        <taxon>Pseudomonadati</taxon>
        <taxon>Pseudomonadota</taxon>
        <taxon>Alphaproteobacteria</taxon>
        <taxon>Rhodobacterales</taxon>
        <taxon>Paracoccaceae</taxon>
        <taxon>Paracoccus</taxon>
    </lineage>
</organism>
<evidence type="ECO:0000313" key="2">
    <source>
        <dbReference type="EMBL" id="RMC37301.1"/>
    </source>
</evidence>
<reference evidence="2 3" key="1">
    <citation type="submission" date="2018-07" db="EMBL/GenBank/DDBJ databases">
        <authorList>
            <person name="Zhang Y."/>
            <person name="Wang L."/>
            <person name="Ma S."/>
        </authorList>
    </citation>
    <scope>NUCLEOTIDE SEQUENCE [LARGE SCALE GENOMIC DNA]</scope>
    <source>
        <strain evidence="2 3">4-2</strain>
    </source>
</reference>